<dbReference type="EMBL" id="SNYS01000007">
    <property type="protein sequence ID" value="TDQ69525.1"/>
    <property type="molecule type" value="Genomic_DNA"/>
</dbReference>
<dbReference type="GO" id="GO:0043190">
    <property type="term" value="C:ATP-binding cassette (ABC) transporter complex"/>
    <property type="evidence" value="ECO:0007669"/>
    <property type="project" value="InterPro"/>
</dbReference>
<dbReference type="InterPro" id="IPR001626">
    <property type="entry name" value="ABC_TroCD"/>
</dbReference>
<dbReference type="PANTHER" id="PTHR30477">
    <property type="entry name" value="ABC-TRANSPORTER METAL-BINDING PROTEIN"/>
    <property type="match status" value="1"/>
</dbReference>
<feature type="transmembrane region" description="Helical" evidence="6">
    <location>
        <begin position="135"/>
        <end position="153"/>
    </location>
</feature>
<dbReference type="CDD" id="cd06550">
    <property type="entry name" value="TM_ABC_iron-siderophores_like"/>
    <property type="match status" value="1"/>
</dbReference>
<evidence type="ECO:0000313" key="7">
    <source>
        <dbReference type="EMBL" id="TDQ69525.1"/>
    </source>
</evidence>
<evidence type="ECO:0000256" key="2">
    <source>
        <dbReference type="ARBA" id="ARBA00008034"/>
    </source>
</evidence>
<dbReference type="Gene3D" id="1.10.3470.10">
    <property type="entry name" value="ABC transporter involved in vitamin B12 uptake, BtuC"/>
    <property type="match status" value="1"/>
</dbReference>
<dbReference type="GO" id="GO:0010043">
    <property type="term" value="P:response to zinc ion"/>
    <property type="evidence" value="ECO:0007669"/>
    <property type="project" value="TreeGrafter"/>
</dbReference>
<dbReference type="Pfam" id="PF00950">
    <property type="entry name" value="ABC-3"/>
    <property type="match status" value="1"/>
</dbReference>
<evidence type="ECO:0000256" key="3">
    <source>
        <dbReference type="ARBA" id="ARBA00022692"/>
    </source>
</evidence>
<feature type="transmembrane region" description="Helical" evidence="6">
    <location>
        <begin position="39"/>
        <end position="59"/>
    </location>
</feature>
<proteinExistence type="inferred from homology"/>
<evidence type="ECO:0000256" key="4">
    <source>
        <dbReference type="ARBA" id="ARBA00022989"/>
    </source>
</evidence>
<evidence type="ECO:0000313" key="8">
    <source>
        <dbReference type="Proteomes" id="UP000294855"/>
    </source>
</evidence>
<reference evidence="7 8" key="1">
    <citation type="submission" date="2019-03" db="EMBL/GenBank/DDBJ databases">
        <title>Genomic Encyclopedia of Type Strains, Phase IV (KMG-IV): sequencing the most valuable type-strain genomes for metagenomic binning, comparative biology and taxonomic classification.</title>
        <authorList>
            <person name="Goeker M."/>
        </authorList>
    </citation>
    <scope>NUCLEOTIDE SEQUENCE [LARGE SCALE GENOMIC DNA]</scope>
    <source>
        <strain evidence="7 8">DSM 13328</strain>
    </source>
</reference>
<feature type="transmembrane region" description="Helical" evidence="6">
    <location>
        <begin position="247"/>
        <end position="265"/>
    </location>
</feature>
<keyword evidence="5 6" id="KW-0472">Membrane</keyword>
<dbReference type="PANTHER" id="PTHR30477:SF18">
    <property type="entry name" value="METAL TRANSPORT SYSTEM MEMBRANE PROTEIN CT_417-RELATED"/>
    <property type="match status" value="1"/>
</dbReference>
<gene>
    <name evidence="7" type="ORF">C7391_0859</name>
</gene>
<dbReference type="GO" id="GO:0055085">
    <property type="term" value="P:transmembrane transport"/>
    <property type="evidence" value="ECO:0007669"/>
    <property type="project" value="InterPro"/>
</dbReference>
<comment type="caution">
    <text evidence="7">The sequence shown here is derived from an EMBL/GenBank/DDBJ whole genome shotgun (WGS) entry which is preliminary data.</text>
</comment>
<name>A0A484F5P9_9EURY</name>
<keyword evidence="8" id="KW-1185">Reference proteome</keyword>
<feature type="transmembrane region" description="Helical" evidence="6">
    <location>
        <begin position="12"/>
        <end position="34"/>
    </location>
</feature>
<evidence type="ECO:0000256" key="6">
    <source>
        <dbReference type="SAM" id="Phobius"/>
    </source>
</evidence>
<accession>A0A484F5P9</accession>
<evidence type="ECO:0000256" key="1">
    <source>
        <dbReference type="ARBA" id="ARBA00004141"/>
    </source>
</evidence>
<comment type="similarity">
    <text evidence="2">Belongs to the ABC-3 integral membrane protein family.</text>
</comment>
<feature type="transmembrane region" description="Helical" evidence="6">
    <location>
        <begin position="94"/>
        <end position="115"/>
    </location>
</feature>
<sequence>MLEILDALQYTFIQRAILATILTSIACGVIGVYVVTKKIVFIAGGISHACFGGIGLSFYLGLNPLIGLLPFSILSAGALGFLSKKTKVSEDSAIGILWSLGVAIGVILIYLTPGYAPDLMTYLFGNILTVPASDIWLMIGIDIVILVTVVLFFKEFLSMCFDEEYTRVVGVSSDKIYLLLLCLLALATVAMIKVVGIILIIAMLSIPASISRKFSHNMKTMMVYSSVIGAVLSLIGLALSYQFDLPSGATIILVMSVVYLFVVGVSEIQKRVQRKNVEVDFE</sequence>
<comment type="subcellular location">
    <subcellularLocation>
        <location evidence="1">Membrane</location>
        <topology evidence="1">Multi-pass membrane protein</topology>
    </subcellularLocation>
</comment>
<dbReference type="Proteomes" id="UP000294855">
    <property type="component" value="Unassembled WGS sequence"/>
</dbReference>
<evidence type="ECO:0000256" key="5">
    <source>
        <dbReference type="ARBA" id="ARBA00023136"/>
    </source>
</evidence>
<keyword evidence="4 6" id="KW-1133">Transmembrane helix</keyword>
<dbReference type="InterPro" id="IPR037294">
    <property type="entry name" value="ABC_BtuC-like"/>
</dbReference>
<dbReference type="SUPFAM" id="SSF81345">
    <property type="entry name" value="ABC transporter involved in vitamin B12 uptake, BtuC"/>
    <property type="match status" value="1"/>
</dbReference>
<feature type="transmembrane region" description="Helical" evidence="6">
    <location>
        <begin position="222"/>
        <end position="241"/>
    </location>
</feature>
<organism evidence="7 8">
    <name type="scientific">Methanimicrococcus blatticola</name>
    <dbReference type="NCBI Taxonomy" id="91560"/>
    <lineage>
        <taxon>Archaea</taxon>
        <taxon>Methanobacteriati</taxon>
        <taxon>Methanobacteriota</taxon>
        <taxon>Stenosarchaea group</taxon>
        <taxon>Methanomicrobia</taxon>
        <taxon>Methanosarcinales</taxon>
        <taxon>Methanosarcinaceae</taxon>
        <taxon>Methanimicrococcus</taxon>
    </lineage>
</organism>
<keyword evidence="3 6" id="KW-0812">Transmembrane</keyword>
<dbReference type="AlphaFoldDB" id="A0A484F5P9"/>
<feature type="transmembrane region" description="Helical" evidence="6">
    <location>
        <begin position="65"/>
        <end position="82"/>
    </location>
</feature>
<protein>
    <submittedName>
        <fullName evidence="7">Zinc transport system permease protein</fullName>
    </submittedName>
</protein>